<name>A0A9X3NCP7_9ACTN</name>
<dbReference type="Pfam" id="PF00196">
    <property type="entry name" value="GerE"/>
    <property type="match status" value="1"/>
</dbReference>
<feature type="domain" description="HTH luxR-type" evidence="2">
    <location>
        <begin position="284"/>
        <end position="349"/>
    </location>
</feature>
<dbReference type="PANTHER" id="PTHR43214:SF43">
    <property type="entry name" value="TWO-COMPONENT RESPONSE REGULATOR"/>
    <property type="match status" value="1"/>
</dbReference>
<evidence type="ECO:0000313" key="3">
    <source>
        <dbReference type="EMBL" id="MDA0183689.1"/>
    </source>
</evidence>
<organism evidence="3 4">
    <name type="scientific">Solirubrobacter phytolaccae</name>
    <dbReference type="NCBI Taxonomy" id="1404360"/>
    <lineage>
        <taxon>Bacteria</taxon>
        <taxon>Bacillati</taxon>
        <taxon>Actinomycetota</taxon>
        <taxon>Thermoleophilia</taxon>
        <taxon>Solirubrobacterales</taxon>
        <taxon>Solirubrobacteraceae</taxon>
        <taxon>Solirubrobacter</taxon>
    </lineage>
</organism>
<dbReference type="Gene3D" id="1.10.10.10">
    <property type="entry name" value="Winged helix-like DNA-binding domain superfamily/Winged helix DNA-binding domain"/>
    <property type="match status" value="1"/>
</dbReference>
<keyword evidence="4" id="KW-1185">Reference proteome</keyword>
<accession>A0A9X3NCP7</accession>
<dbReference type="PROSITE" id="PS00622">
    <property type="entry name" value="HTH_LUXR_1"/>
    <property type="match status" value="1"/>
</dbReference>
<dbReference type="InterPro" id="IPR036388">
    <property type="entry name" value="WH-like_DNA-bd_sf"/>
</dbReference>
<gene>
    <name evidence="3" type="ORF">OJ997_25495</name>
</gene>
<keyword evidence="1" id="KW-0238">DNA-binding</keyword>
<proteinExistence type="predicted"/>
<protein>
    <submittedName>
        <fullName evidence="3">Helix-turn-helix transcriptional regulator</fullName>
    </submittedName>
</protein>
<dbReference type="PANTHER" id="PTHR43214">
    <property type="entry name" value="TWO-COMPONENT RESPONSE REGULATOR"/>
    <property type="match status" value="1"/>
</dbReference>
<comment type="caution">
    <text evidence="3">The sequence shown here is derived from an EMBL/GenBank/DDBJ whole genome shotgun (WGS) entry which is preliminary data.</text>
</comment>
<dbReference type="EMBL" id="JAPDDP010000058">
    <property type="protein sequence ID" value="MDA0183689.1"/>
    <property type="molecule type" value="Genomic_DNA"/>
</dbReference>
<dbReference type="GO" id="GO:0006355">
    <property type="term" value="P:regulation of DNA-templated transcription"/>
    <property type="evidence" value="ECO:0007669"/>
    <property type="project" value="InterPro"/>
</dbReference>
<evidence type="ECO:0000256" key="1">
    <source>
        <dbReference type="ARBA" id="ARBA00023125"/>
    </source>
</evidence>
<dbReference type="InterPro" id="IPR039420">
    <property type="entry name" value="WalR-like"/>
</dbReference>
<dbReference type="RefSeq" id="WP_270028103.1">
    <property type="nucleotide sequence ID" value="NZ_JAPDDP010000058.1"/>
</dbReference>
<dbReference type="GO" id="GO:0003677">
    <property type="term" value="F:DNA binding"/>
    <property type="evidence" value="ECO:0007669"/>
    <property type="project" value="UniProtKB-KW"/>
</dbReference>
<dbReference type="AlphaFoldDB" id="A0A9X3NCP7"/>
<dbReference type="SUPFAM" id="SSF55781">
    <property type="entry name" value="GAF domain-like"/>
    <property type="match status" value="1"/>
</dbReference>
<evidence type="ECO:0000313" key="4">
    <source>
        <dbReference type="Proteomes" id="UP001147653"/>
    </source>
</evidence>
<dbReference type="PROSITE" id="PS50043">
    <property type="entry name" value="HTH_LUXR_2"/>
    <property type="match status" value="1"/>
</dbReference>
<sequence length="363" mass="39106">MTAFPFARAARRIDALAAEQLPAQQLIEGVATELRAAMPVDALVLAATDPDTMLGLGAGVAQDMPHTVCSPFWEYEFEVPDFNKFTDLARGPRQVADLHAATGGRPERSARWRQLRTLMDSDAELRATFNAGGRGWGILHMNRAGASHGFDAAEQDFVATIAPVVGRALRASLVTHPGRDTAGRAPGMAIVDAEHRIVSATPEALSWFEEIESTYRLPDPRLGLDVPCEVSIAAQEARSRGTATRTRVRTHSGVWLLIHASCLHDGQEAAVVIEPAKASEIAPLIVDAYELTPREVDVTRALARGLATTEIAAELHLSRYTVADHLKSVYEKAGVSTRGELVAKMFADHYQEGLNAAIHAAAA</sequence>
<dbReference type="CDD" id="cd06170">
    <property type="entry name" value="LuxR_C_like"/>
    <property type="match status" value="1"/>
</dbReference>
<dbReference type="SMART" id="SM00421">
    <property type="entry name" value="HTH_LUXR"/>
    <property type="match status" value="1"/>
</dbReference>
<dbReference type="InterPro" id="IPR000792">
    <property type="entry name" value="Tscrpt_reg_LuxR_C"/>
</dbReference>
<dbReference type="PRINTS" id="PR00038">
    <property type="entry name" value="HTHLUXR"/>
</dbReference>
<dbReference type="SUPFAM" id="SSF46894">
    <property type="entry name" value="C-terminal effector domain of the bipartite response regulators"/>
    <property type="match status" value="1"/>
</dbReference>
<dbReference type="Proteomes" id="UP001147653">
    <property type="component" value="Unassembled WGS sequence"/>
</dbReference>
<evidence type="ECO:0000259" key="2">
    <source>
        <dbReference type="PROSITE" id="PS50043"/>
    </source>
</evidence>
<reference evidence="3" key="1">
    <citation type="submission" date="2022-10" db="EMBL/GenBank/DDBJ databases">
        <title>The WGS of Solirubrobacter phytolaccae KCTC 29190.</title>
        <authorList>
            <person name="Jiang Z."/>
        </authorList>
    </citation>
    <scope>NUCLEOTIDE SEQUENCE</scope>
    <source>
        <strain evidence="3">KCTC 29190</strain>
    </source>
</reference>
<dbReference type="InterPro" id="IPR016032">
    <property type="entry name" value="Sig_transdc_resp-reg_C-effctor"/>
</dbReference>